<evidence type="ECO:0000256" key="3">
    <source>
        <dbReference type="SAM" id="Coils"/>
    </source>
</evidence>
<feature type="compositionally biased region" description="Polar residues" evidence="4">
    <location>
        <begin position="1"/>
        <end position="12"/>
    </location>
</feature>
<feature type="region of interest" description="Disordered" evidence="4">
    <location>
        <begin position="152"/>
        <end position="177"/>
    </location>
</feature>
<protein>
    <submittedName>
        <fullName evidence="6">Putative nefa-interacting nuclear protein</fullName>
    </submittedName>
</protein>
<gene>
    <name evidence="6" type="ORF">OnM2_045060</name>
</gene>
<evidence type="ECO:0000259" key="5">
    <source>
        <dbReference type="Pfam" id="PF10187"/>
    </source>
</evidence>
<evidence type="ECO:0000256" key="4">
    <source>
        <dbReference type="SAM" id="MobiDB-lite"/>
    </source>
</evidence>
<dbReference type="OrthoDB" id="75807at2759"/>
<dbReference type="STRING" id="212602.A0A420HU80"/>
<evidence type="ECO:0000313" key="7">
    <source>
        <dbReference type="Proteomes" id="UP000286134"/>
    </source>
</evidence>
<feature type="domain" description="FAM192A/Fyv6 N-terminal" evidence="5">
    <location>
        <begin position="21"/>
        <end position="121"/>
    </location>
</feature>
<comment type="caution">
    <text evidence="6">The sequence shown here is derived from an EMBL/GenBank/DDBJ whole genome shotgun (WGS) entry which is preliminary data.</text>
</comment>
<keyword evidence="7" id="KW-1185">Reference proteome</keyword>
<dbReference type="InterPro" id="IPR019331">
    <property type="entry name" value="FAM192A/Fyv6_N"/>
</dbReference>
<keyword evidence="2" id="KW-0539">Nucleus</keyword>
<reference evidence="6 7" key="1">
    <citation type="journal article" date="2018" name="BMC Genomics">
        <title>Comparative genome analyses reveal sequence features reflecting distinct modes of host-adaptation between dicot and monocot powdery mildew.</title>
        <authorList>
            <person name="Wu Y."/>
            <person name="Ma X."/>
            <person name="Pan Z."/>
            <person name="Kale S.D."/>
            <person name="Song Y."/>
            <person name="King H."/>
            <person name="Zhang Q."/>
            <person name="Presley C."/>
            <person name="Deng X."/>
            <person name="Wei C.I."/>
            <person name="Xiao S."/>
        </authorList>
    </citation>
    <scope>NUCLEOTIDE SEQUENCE [LARGE SCALE GENOMIC DNA]</scope>
    <source>
        <strain evidence="6">UMSG2</strain>
    </source>
</reference>
<proteinExistence type="predicted"/>
<keyword evidence="3" id="KW-0175">Coiled coil</keyword>
<evidence type="ECO:0000256" key="1">
    <source>
        <dbReference type="ARBA" id="ARBA00004123"/>
    </source>
</evidence>
<feature type="region of interest" description="Disordered" evidence="4">
    <location>
        <begin position="1"/>
        <end position="25"/>
    </location>
</feature>
<evidence type="ECO:0000313" key="6">
    <source>
        <dbReference type="EMBL" id="RKF60998.1"/>
    </source>
</evidence>
<evidence type="ECO:0000256" key="2">
    <source>
        <dbReference type="ARBA" id="ARBA00023242"/>
    </source>
</evidence>
<organism evidence="6 7">
    <name type="scientific">Erysiphe neolycopersici</name>
    <dbReference type="NCBI Taxonomy" id="212602"/>
    <lineage>
        <taxon>Eukaryota</taxon>
        <taxon>Fungi</taxon>
        <taxon>Dikarya</taxon>
        <taxon>Ascomycota</taxon>
        <taxon>Pezizomycotina</taxon>
        <taxon>Leotiomycetes</taxon>
        <taxon>Erysiphales</taxon>
        <taxon>Erysiphaceae</taxon>
        <taxon>Erysiphe</taxon>
    </lineage>
</organism>
<name>A0A420HU80_9PEZI</name>
<dbReference type="EMBL" id="MCFK01004581">
    <property type="protein sequence ID" value="RKF60998.1"/>
    <property type="molecule type" value="Genomic_DNA"/>
</dbReference>
<comment type="subcellular location">
    <subcellularLocation>
        <location evidence="1">Nucleus</location>
    </subcellularLocation>
</comment>
<feature type="coiled-coil region" evidence="3">
    <location>
        <begin position="63"/>
        <end position="90"/>
    </location>
</feature>
<dbReference type="Pfam" id="PF10187">
    <property type="entry name" value="FAM192A_Fyv6_N"/>
    <property type="match status" value="1"/>
</dbReference>
<dbReference type="AlphaFoldDB" id="A0A420HU80"/>
<dbReference type="InterPro" id="IPR039845">
    <property type="entry name" value="FAM192A"/>
</dbReference>
<dbReference type="Proteomes" id="UP000286134">
    <property type="component" value="Unassembled WGS sequence"/>
</dbReference>
<sequence length="251" mass="27651">MSSKFVSSSENSIEIKKAPNTAGKSEEAWIKVQKEIQEAAAARKAEEFQRSKQTADKSLFEILEANKAAKQEAFEEATRLRNQFRALDEDEVNFLDSVLEGTRAQEAKVKAETVQGIRLFRRRQAEEDQKIRAEVIDSLSSVADNLDTADITTATTTGGTGEKSPWAASRSRKRKRTRESKINIKLVKNLQATSIVEGENLVDSLAIASETSSKPATTPKNIFDNGGVKLPLAAAASKNALVSYRSDDEDW</sequence>
<dbReference type="GO" id="GO:0005634">
    <property type="term" value="C:nucleus"/>
    <property type="evidence" value="ECO:0007669"/>
    <property type="project" value="UniProtKB-SubCell"/>
</dbReference>
<dbReference type="PANTHER" id="PTHR13495:SF0">
    <property type="entry name" value="PSME3-INTERACTING PROTEIN"/>
    <property type="match status" value="1"/>
</dbReference>
<dbReference type="PANTHER" id="PTHR13495">
    <property type="entry name" value="NEFA-INTERACTING NUCLEAR PROTEIN NIP30"/>
    <property type="match status" value="1"/>
</dbReference>
<accession>A0A420HU80</accession>